<dbReference type="Gene3D" id="1.10.443.10">
    <property type="entry name" value="Intergrase catalytic core"/>
    <property type="match status" value="1"/>
</dbReference>
<accession>A0A7G6X1T5</accession>
<dbReference type="RefSeq" id="WP_185442252.1">
    <property type="nucleotide sequence ID" value="NZ_CP043661.1"/>
</dbReference>
<evidence type="ECO:0000256" key="2">
    <source>
        <dbReference type="ARBA" id="ARBA00023125"/>
    </source>
</evidence>
<evidence type="ECO:0000256" key="5">
    <source>
        <dbReference type="SAM" id="MobiDB-lite"/>
    </source>
</evidence>
<dbReference type="InterPro" id="IPR002104">
    <property type="entry name" value="Integrase_catalytic"/>
</dbReference>
<dbReference type="InterPro" id="IPR044068">
    <property type="entry name" value="CB"/>
</dbReference>
<dbReference type="Pfam" id="PF00589">
    <property type="entry name" value="Phage_integrase"/>
    <property type="match status" value="1"/>
</dbReference>
<evidence type="ECO:0000259" key="7">
    <source>
        <dbReference type="PROSITE" id="PS51900"/>
    </source>
</evidence>
<evidence type="ECO:0000313" key="9">
    <source>
        <dbReference type="Proteomes" id="UP000515563"/>
    </source>
</evidence>
<feature type="region of interest" description="Disordered" evidence="5">
    <location>
        <begin position="412"/>
        <end position="442"/>
    </location>
</feature>
<evidence type="ECO:0000256" key="3">
    <source>
        <dbReference type="ARBA" id="ARBA00023172"/>
    </source>
</evidence>
<dbReference type="InterPro" id="IPR050090">
    <property type="entry name" value="Tyrosine_recombinase_XerCD"/>
</dbReference>
<feature type="region of interest" description="Disordered" evidence="5">
    <location>
        <begin position="1"/>
        <end position="24"/>
    </location>
</feature>
<dbReference type="SUPFAM" id="SSF56349">
    <property type="entry name" value="DNA breaking-rejoining enzymes"/>
    <property type="match status" value="1"/>
</dbReference>
<dbReference type="Gene3D" id="1.10.150.130">
    <property type="match status" value="1"/>
</dbReference>
<feature type="domain" description="Tyr recombinase" evidence="6">
    <location>
        <begin position="183"/>
        <end position="402"/>
    </location>
</feature>
<dbReference type="EMBL" id="CP043661">
    <property type="protein sequence ID" value="QNE20200.1"/>
    <property type="molecule type" value="Genomic_DNA"/>
</dbReference>
<reference evidence="8 9" key="2">
    <citation type="journal article" date="2020" name="Microbiol. Resour. Announc.">
        <title>Antarctic desert soil bacteria exhibit high novel natural product potential, evaluated through long-read genome sequencing and comparative genomics.</title>
        <authorList>
            <person name="Benaud N."/>
            <person name="Edwards R.J."/>
            <person name="Amos T.G."/>
            <person name="D'Agostino P.M."/>
            <person name="Gutierrez-Chavez C."/>
            <person name="Montgomery K."/>
            <person name="Nicetic I."/>
            <person name="Ferrari B.C."/>
        </authorList>
    </citation>
    <scope>NUCLEOTIDE SEQUENCE [LARGE SCALE GENOMIC DNA]</scope>
    <source>
        <strain evidence="8 9">SPB151</strain>
    </source>
</reference>
<dbReference type="InterPro" id="IPR004107">
    <property type="entry name" value="Integrase_SAM-like_N"/>
</dbReference>
<evidence type="ECO:0000256" key="1">
    <source>
        <dbReference type="ARBA" id="ARBA00022908"/>
    </source>
</evidence>
<dbReference type="InterPro" id="IPR010998">
    <property type="entry name" value="Integrase_recombinase_N"/>
</dbReference>
<dbReference type="InterPro" id="IPR013762">
    <property type="entry name" value="Integrase-like_cat_sf"/>
</dbReference>
<evidence type="ECO:0000259" key="6">
    <source>
        <dbReference type="PROSITE" id="PS51898"/>
    </source>
</evidence>
<sequence>MDNQDKRSKNPDGRSSIYKGTDGYWHGRVTMGVKDDGKADRRHIMRKDKDEVADRVSELEKERDKGRVRPAGKKKWTVADWLTHWLTIARPNLRDGSYDAYEVAVRVHLIPGLGAHKLNKLEPEHLERFYTKMQNNGASAGTAHQAHRTIRTALGEAERRGALTVPNPAEKAIPPRLDLEEEEEIDPYSVVEIRAILDEANKRRNSARWAIALSLGLRQGEALGLKWTDIDLKSGVLKVRRSLNRPKYKHGCDGEPCGRKPGFCPKKQKARPDTAPTKSRAGRRTIGLPPELTAILQEHWKIQAAERVLARQLWKDEGWVFAKRTGEVLSPNMDYREWKDILATAGVREGRLHDARHTAATVLLLLGVPERAVMDLMGWSSSSMVKRYQHITQQIRMDIAVRVGGLLWEAAPKAKKRKKSKKGKKDKPGRPDEGPTAAQLSA</sequence>
<dbReference type="AlphaFoldDB" id="A0A7G6X1T5"/>
<dbReference type="PROSITE" id="PS51900">
    <property type="entry name" value="CB"/>
    <property type="match status" value="1"/>
</dbReference>
<keyword evidence="1" id="KW-0229">DNA integration</keyword>
<dbReference type="PANTHER" id="PTHR30349:SF91">
    <property type="entry name" value="INTA PROTEIN"/>
    <property type="match status" value="1"/>
</dbReference>
<name>A0A7G6X1T5_9ACTN</name>
<dbReference type="GO" id="GO:0003677">
    <property type="term" value="F:DNA binding"/>
    <property type="evidence" value="ECO:0007669"/>
    <property type="project" value="UniProtKB-UniRule"/>
</dbReference>
<dbReference type="GO" id="GO:0015074">
    <property type="term" value="P:DNA integration"/>
    <property type="evidence" value="ECO:0007669"/>
    <property type="project" value="UniProtKB-KW"/>
</dbReference>
<feature type="compositionally biased region" description="Basic and acidic residues" evidence="5">
    <location>
        <begin position="1"/>
        <end position="12"/>
    </location>
</feature>
<reference evidence="9" key="1">
    <citation type="submission" date="2019-09" db="EMBL/GenBank/DDBJ databases">
        <title>Antimicrobial potential of Antarctic Bacteria.</title>
        <authorList>
            <person name="Benaud N."/>
            <person name="Edwards R.J."/>
            <person name="Ferrari B.C."/>
        </authorList>
    </citation>
    <scope>NUCLEOTIDE SEQUENCE [LARGE SCALE GENOMIC DNA]</scope>
    <source>
        <strain evidence="9">SPB151</strain>
    </source>
</reference>
<dbReference type="PANTHER" id="PTHR30349">
    <property type="entry name" value="PHAGE INTEGRASE-RELATED"/>
    <property type="match status" value="1"/>
</dbReference>
<evidence type="ECO:0000256" key="4">
    <source>
        <dbReference type="PROSITE-ProRule" id="PRU01248"/>
    </source>
</evidence>
<feature type="compositionally biased region" description="Basic residues" evidence="5">
    <location>
        <begin position="413"/>
        <end position="425"/>
    </location>
</feature>
<dbReference type="InterPro" id="IPR011010">
    <property type="entry name" value="DNA_brk_join_enz"/>
</dbReference>
<feature type="domain" description="Core-binding (CB)" evidence="7">
    <location>
        <begin position="76"/>
        <end position="158"/>
    </location>
</feature>
<keyword evidence="9" id="KW-1185">Reference proteome</keyword>
<evidence type="ECO:0000313" key="8">
    <source>
        <dbReference type="EMBL" id="QNE20200.1"/>
    </source>
</evidence>
<dbReference type="GO" id="GO:0006310">
    <property type="term" value="P:DNA recombination"/>
    <property type="evidence" value="ECO:0007669"/>
    <property type="project" value="UniProtKB-KW"/>
</dbReference>
<organism evidence="8 9">
    <name type="scientific">Kribbella qitaiheensis</name>
    <dbReference type="NCBI Taxonomy" id="1544730"/>
    <lineage>
        <taxon>Bacteria</taxon>
        <taxon>Bacillati</taxon>
        <taxon>Actinomycetota</taxon>
        <taxon>Actinomycetes</taxon>
        <taxon>Propionibacteriales</taxon>
        <taxon>Kribbellaceae</taxon>
        <taxon>Kribbella</taxon>
    </lineage>
</organism>
<proteinExistence type="predicted"/>
<feature type="region of interest" description="Disordered" evidence="5">
    <location>
        <begin position="261"/>
        <end position="284"/>
    </location>
</feature>
<dbReference type="KEGG" id="kqi:F1D05_22665"/>
<protein>
    <submittedName>
        <fullName evidence="8">Site-specific integrase</fullName>
    </submittedName>
</protein>
<dbReference type="PROSITE" id="PS51898">
    <property type="entry name" value="TYR_RECOMBINASE"/>
    <property type="match status" value="1"/>
</dbReference>
<dbReference type="CDD" id="cd01189">
    <property type="entry name" value="INT_ICEBs1_C_like"/>
    <property type="match status" value="1"/>
</dbReference>
<keyword evidence="2 4" id="KW-0238">DNA-binding</keyword>
<dbReference type="Proteomes" id="UP000515563">
    <property type="component" value="Chromosome"/>
</dbReference>
<dbReference type="Pfam" id="PF14659">
    <property type="entry name" value="Phage_int_SAM_3"/>
    <property type="match status" value="1"/>
</dbReference>
<gene>
    <name evidence="8" type="ORF">F1D05_22665</name>
</gene>
<keyword evidence="3" id="KW-0233">DNA recombination</keyword>